<dbReference type="AlphaFoldDB" id="A0A844G991"/>
<dbReference type="EMBL" id="WLYX01000001">
    <property type="protein sequence ID" value="MTD32923.1"/>
    <property type="molecule type" value="Genomic_DNA"/>
</dbReference>
<accession>A0A844G991</accession>
<keyword evidence="7" id="KW-1005">Bacterial flagellum biogenesis</keyword>
<evidence type="ECO:0000256" key="3">
    <source>
        <dbReference type="ARBA" id="ARBA00020392"/>
    </source>
</evidence>
<dbReference type="Gene3D" id="1.10.287.1700">
    <property type="match status" value="1"/>
</dbReference>
<gene>
    <name evidence="11" type="ORF">GKE73_05910</name>
</gene>
<evidence type="ECO:0000313" key="12">
    <source>
        <dbReference type="Proteomes" id="UP000446658"/>
    </source>
</evidence>
<keyword evidence="11" id="KW-0282">Flagellum</keyword>
<dbReference type="Pfam" id="PF02050">
    <property type="entry name" value="FliJ"/>
    <property type="match status" value="1"/>
</dbReference>
<keyword evidence="11" id="KW-0966">Cell projection</keyword>
<keyword evidence="8" id="KW-0653">Protein transport</keyword>
<dbReference type="GO" id="GO:0071973">
    <property type="term" value="P:bacterial-type flagellum-dependent cell motility"/>
    <property type="evidence" value="ECO:0007669"/>
    <property type="project" value="InterPro"/>
</dbReference>
<proteinExistence type="inferred from homology"/>
<evidence type="ECO:0000256" key="8">
    <source>
        <dbReference type="ARBA" id="ARBA00022927"/>
    </source>
</evidence>
<dbReference type="RefSeq" id="WP_230369571.1">
    <property type="nucleotide sequence ID" value="NZ_WLYX01000001.1"/>
</dbReference>
<comment type="subcellular location">
    <subcellularLocation>
        <location evidence="1">Cell membrane</location>
        <topology evidence="1">Peripheral membrane protein</topology>
        <orientation evidence="1">Cytoplasmic side</orientation>
    </subcellularLocation>
</comment>
<keyword evidence="11" id="KW-0969">Cilium</keyword>
<dbReference type="Proteomes" id="UP000446658">
    <property type="component" value="Unassembled WGS sequence"/>
</dbReference>
<evidence type="ECO:0000256" key="6">
    <source>
        <dbReference type="ARBA" id="ARBA00022500"/>
    </source>
</evidence>
<dbReference type="GO" id="GO:0005886">
    <property type="term" value="C:plasma membrane"/>
    <property type="evidence" value="ECO:0007669"/>
    <property type="project" value="UniProtKB-SubCell"/>
</dbReference>
<evidence type="ECO:0000256" key="1">
    <source>
        <dbReference type="ARBA" id="ARBA00004413"/>
    </source>
</evidence>
<sequence length="150" mass="16938">MSLEHTIQSLSQLTALRQGEVDRLSADIARQEATRQRYQKNLARMAGLCEGSGASGSLPPALSLNCASYKLTVMSMMASHQMDLALHEADMAVTREHLMQATRQSEVMAQMLEQKREILRREQSGREQKRQDELAARYGCGGRCHDYLRR</sequence>
<organism evidence="11 12">
    <name type="scientific">Paludibacterium denitrificans</name>
    <dbReference type="NCBI Taxonomy" id="2675226"/>
    <lineage>
        <taxon>Bacteria</taxon>
        <taxon>Pseudomonadati</taxon>
        <taxon>Pseudomonadota</taxon>
        <taxon>Betaproteobacteria</taxon>
        <taxon>Neisseriales</taxon>
        <taxon>Chromobacteriaceae</taxon>
        <taxon>Paludibacterium</taxon>
    </lineage>
</organism>
<keyword evidence="6" id="KW-0145">Chemotaxis</keyword>
<comment type="caution">
    <text evidence="11">The sequence shown here is derived from an EMBL/GenBank/DDBJ whole genome shotgun (WGS) entry which is preliminary data.</text>
</comment>
<dbReference type="GO" id="GO:0015031">
    <property type="term" value="P:protein transport"/>
    <property type="evidence" value="ECO:0007669"/>
    <property type="project" value="UniProtKB-KW"/>
</dbReference>
<comment type="similarity">
    <text evidence="2">Belongs to the FliJ family.</text>
</comment>
<dbReference type="GO" id="GO:0009288">
    <property type="term" value="C:bacterial-type flagellum"/>
    <property type="evidence" value="ECO:0007669"/>
    <property type="project" value="InterPro"/>
</dbReference>
<protein>
    <recommendedName>
        <fullName evidence="3">Flagellar FliJ protein</fullName>
    </recommendedName>
</protein>
<keyword evidence="5" id="KW-1003">Cell membrane</keyword>
<dbReference type="GO" id="GO:0006935">
    <property type="term" value="P:chemotaxis"/>
    <property type="evidence" value="ECO:0007669"/>
    <property type="project" value="UniProtKB-KW"/>
</dbReference>
<dbReference type="InterPro" id="IPR053716">
    <property type="entry name" value="Flag_assembly_chemotaxis_eff"/>
</dbReference>
<keyword evidence="9" id="KW-0472">Membrane</keyword>
<keyword evidence="4" id="KW-0813">Transport</keyword>
<evidence type="ECO:0000256" key="5">
    <source>
        <dbReference type="ARBA" id="ARBA00022475"/>
    </source>
</evidence>
<evidence type="ECO:0000256" key="2">
    <source>
        <dbReference type="ARBA" id="ARBA00010004"/>
    </source>
</evidence>
<keyword evidence="10" id="KW-1006">Bacterial flagellum protein export</keyword>
<dbReference type="GO" id="GO:0044781">
    <property type="term" value="P:bacterial-type flagellum organization"/>
    <property type="evidence" value="ECO:0007669"/>
    <property type="project" value="UniProtKB-KW"/>
</dbReference>
<evidence type="ECO:0000313" key="11">
    <source>
        <dbReference type="EMBL" id="MTD32923.1"/>
    </source>
</evidence>
<dbReference type="InterPro" id="IPR012823">
    <property type="entry name" value="Flagell_FliJ"/>
</dbReference>
<keyword evidence="12" id="KW-1185">Reference proteome</keyword>
<evidence type="ECO:0000256" key="9">
    <source>
        <dbReference type="ARBA" id="ARBA00023136"/>
    </source>
</evidence>
<evidence type="ECO:0000256" key="7">
    <source>
        <dbReference type="ARBA" id="ARBA00022795"/>
    </source>
</evidence>
<evidence type="ECO:0000256" key="10">
    <source>
        <dbReference type="ARBA" id="ARBA00023225"/>
    </source>
</evidence>
<evidence type="ECO:0000256" key="4">
    <source>
        <dbReference type="ARBA" id="ARBA00022448"/>
    </source>
</evidence>
<reference evidence="11 12" key="1">
    <citation type="submission" date="2019-11" db="EMBL/GenBank/DDBJ databases">
        <title>Draft genome sequence of Paludibacterium sp. dN18-1.</title>
        <authorList>
            <person name="Im W.-T."/>
        </authorList>
    </citation>
    <scope>NUCLEOTIDE SEQUENCE [LARGE SCALE GENOMIC DNA]</scope>
    <source>
        <strain evidence="12">dN 18-1</strain>
    </source>
</reference>
<name>A0A844G991_9NEIS</name>